<dbReference type="Pfam" id="PF00201">
    <property type="entry name" value="UDPGT"/>
    <property type="match status" value="1"/>
</dbReference>
<comment type="caution">
    <text evidence="6">The sequence shown here is derived from an EMBL/GenBank/DDBJ whole genome shotgun (WGS) entry which is preliminary data.</text>
</comment>
<reference evidence="6 7" key="1">
    <citation type="journal article" date="2017" name="PLoS Biol.">
        <title>The sea cucumber genome provides insights into morphological evolution and visceral regeneration.</title>
        <authorList>
            <person name="Zhang X."/>
            <person name="Sun L."/>
            <person name="Yuan J."/>
            <person name="Sun Y."/>
            <person name="Gao Y."/>
            <person name="Zhang L."/>
            <person name="Li S."/>
            <person name="Dai H."/>
            <person name="Hamel J.F."/>
            <person name="Liu C."/>
            <person name="Yu Y."/>
            <person name="Liu S."/>
            <person name="Lin W."/>
            <person name="Guo K."/>
            <person name="Jin S."/>
            <person name="Xu P."/>
            <person name="Storey K.B."/>
            <person name="Huan P."/>
            <person name="Zhang T."/>
            <person name="Zhou Y."/>
            <person name="Zhang J."/>
            <person name="Lin C."/>
            <person name="Li X."/>
            <person name="Xing L."/>
            <person name="Huo D."/>
            <person name="Sun M."/>
            <person name="Wang L."/>
            <person name="Mercier A."/>
            <person name="Li F."/>
            <person name="Yang H."/>
            <person name="Xiang J."/>
        </authorList>
    </citation>
    <scope>NUCLEOTIDE SEQUENCE [LARGE SCALE GENOMIC DNA]</scope>
    <source>
        <strain evidence="6">Shaxun</strain>
        <tissue evidence="6">Muscle</tissue>
    </source>
</reference>
<dbReference type="OrthoDB" id="5835829at2759"/>
<comment type="similarity">
    <text evidence="1 4">Belongs to the UDP-glycosyltransferase family.</text>
</comment>
<organism evidence="6 7">
    <name type="scientific">Stichopus japonicus</name>
    <name type="common">Sea cucumber</name>
    <dbReference type="NCBI Taxonomy" id="307972"/>
    <lineage>
        <taxon>Eukaryota</taxon>
        <taxon>Metazoa</taxon>
        <taxon>Echinodermata</taxon>
        <taxon>Eleutherozoa</taxon>
        <taxon>Echinozoa</taxon>
        <taxon>Holothuroidea</taxon>
        <taxon>Aspidochirotacea</taxon>
        <taxon>Aspidochirotida</taxon>
        <taxon>Stichopodidae</taxon>
        <taxon>Apostichopus</taxon>
    </lineage>
</organism>
<comment type="catalytic activity">
    <reaction evidence="5">
        <text>glucuronate acceptor + UDP-alpha-D-glucuronate = acceptor beta-D-glucuronoside + UDP + H(+)</text>
        <dbReference type="Rhea" id="RHEA:21032"/>
        <dbReference type="ChEBI" id="CHEBI:15378"/>
        <dbReference type="ChEBI" id="CHEBI:58052"/>
        <dbReference type="ChEBI" id="CHEBI:58223"/>
        <dbReference type="ChEBI" id="CHEBI:132367"/>
        <dbReference type="ChEBI" id="CHEBI:132368"/>
        <dbReference type="EC" id="2.4.1.17"/>
    </reaction>
</comment>
<dbReference type="Gene3D" id="3.40.50.2000">
    <property type="entry name" value="Glycogen Phosphorylase B"/>
    <property type="match status" value="2"/>
</dbReference>
<dbReference type="FunFam" id="3.40.50.2000:FF:000021">
    <property type="entry name" value="UDP-glucuronosyltransferase"/>
    <property type="match status" value="1"/>
</dbReference>
<keyword evidence="5" id="KW-0732">Signal</keyword>
<sequence length="434" mass="49230">MIWIAFFFFVFVSCSHLSDSSKILMIPYSGEGSHYLSMALVGESLVSNGHNVTFLVSDIFDLRASHPHYYNMFTFQVFPHHLGRDGFFERKKSQDDRLLSGDAVYHAIVAFEDIIKNFSMDCEDSIRDVALRDRLVDAEFDFAVVDPTTPCGVIIAQMLYLPYGLFLPIAAVPNLSRFLSVPATPSYVSSWQSGYSDRMSLPERAVNALMDISWTFFFNVALFSYHDALRPKYDVRNDVNTRLGMADSYFSLSFADLTLEYPKPFTPNVIGSAGLNLAKGKETMSQEWNIFVDTHGQRGMVIVSFGTLLHNIPEHVTIKLVDAFSQLPYTVVWQLSRETHVANLSCNIHRFEWLPLAGLLAQEKTVLFISHAGINSMYEAIYYSKPVLTFPLFGDQPDTARRAADRHMGEHLHLYRVKTHEIVDAIIQITTDSR</sequence>
<keyword evidence="3 4" id="KW-0808">Transferase</keyword>
<evidence type="ECO:0000256" key="4">
    <source>
        <dbReference type="RuleBase" id="RU003718"/>
    </source>
</evidence>
<dbReference type="InterPro" id="IPR050271">
    <property type="entry name" value="UDP-glycosyltransferase"/>
</dbReference>
<dbReference type="InterPro" id="IPR035595">
    <property type="entry name" value="UDP_glycos_trans_CS"/>
</dbReference>
<dbReference type="InterPro" id="IPR002213">
    <property type="entry name" value="UDP_glucos_trans"/>
</dbReference>
<dbReference type="Proteomes" id="UP000230750">
    <property type="component" value="Unassembled WGS sequence"/>
</dbReference>
<keyword evidence="7" id="KW-1185">Reference proteome</keyword>
<comment type="subcellular location">
    <subcellularLocation>
        <location evidence="5">Membrane</location>
        <topology evidence="5">Single-pass membrane protein</topology>
    </subcellularLocation>
</comment>
<gene>
    <name evidence="6" type="ORF">BSL78_25971</name>
</gene>
<evidence type="ECO:0000256" key="2">
    <source>
        <dbReference type="ARBA" id="ARBA00022676"/>
    </source>
</evidence>
<evidence type="ECO:0000256" key="5">
    <source>
        <dbReference type="RuleBase" id="RU362059"/>
    </source>
</evidence>
<evidence type="ECO:0000313" key="7">
    <source>
        <dbReference type="Proteomes" id="UP000230750"/>
    </source>
</evidence>
<keyword evidence="2 4" id="KW-0328">Glycosyltransferase</keyword>
<evidence type="ECO:0000256" key="3">
    <source>
        <dbReference type="ARBA" id="ARBA00022679"/>
    </source>
</evidence>
<accession>A0A2G8JN82</accession>
<dbReference type="PROSITE" id="PS00375">
    <property type="entry name" value="UDPGT"/>
    <property type="match status" value="1"/>
</dbReference>
<feature type="signal peptide" evidence="5">
    <location>
        <begin position="1"/>
        <end position="20"/>
    </location>
</feature>
<dbReference type="GO" id="GO:0016020">
    <property type="term" value="C:membrane"/>
    <property type="evidence" value="ECO:0007669"/>
    <property type="project" value="UniProtKB-SubCell"/>
</dbReference>
<dbReference type="STRING" id="307972.A0A2G8JN82"/>
<dbReference type="EC" id="2.4.1.17" evidence="5"/>
<dbReference type="GO" id="GO:0015020">
    <property type="term" value="F:glucuronosyltransferase activity"/>
    <property type="evidence" value="ECO:0007669"/>
    <property type="project" value="UniProtKB-EC"/>
</dbReference>
<dbReference type="AlphaFoldDB" id="A0A2G8JN82"/>
<name>A0A2G8JN82_STIJA</name>
<dbReference type="EMBL" id="MRZV01001538">
    <property type="protein sequence ID" value="PIK37197.1"/>
    <property type="molecule type" value="Genomic_DNA"/>
</dbReference>
<dbReference type="SUPFAM" id="SSF53756">
    <property type="entry name" value="UDP-Glycosyltransferase/glycogen phosphorylase"/>
    <property type="match status" value="1"/>
</dbReference>
<dbReference type="PANTHER" id="PTHR48043">
    <property type="entry name" value="EG:EG0003.4 PROTEIN-RELATED"/>
    <property type="match status" value="1"/>
</dbReference>
<evidence type="ECO:0000256" key="1">
    <source>
        <dbReference type="ARBA" id="ARBA00009995"/>
    </source>
</evidence>
<dbReference type="CDD" id="cd03784">
    <property type="entry name" value="GT1_Gtf-like"/>
    <property type="match status" value="1"/>
</dbReference>
<dbReference type="PANTHER" id="PTHR48043:SF145">
    <property type="entry name" value="FI06409P-RELATED"/>
    <property type="match status" value="1"/>
</dbReference>
<feature type="chain" id="PRO_5013428741" description="UDP-glucuronosyltransferase" evidence="5">
    <location>
        <begin position="21"/>
        <end position="434"/>
    </location>
</feature>
<evidence type="ECO:0000313" key="6">
    <source>
        <dbReference type="EMBL" id="PIK37197.1"/>
    </source>
</evidence>
<protein>
    <recommendedName>
        <fullName evidence="5">UDP-glucuronosyltransferase</fullName>
        <ecNumber evidence="5">2.4.1.17</ecNumber>
    </recommendedName>
</protein>
<proteinExistence type="inferred from homology"/>